<reference evidence="3 4" key="1">
    <citation type="submission" date="2015-12" db="EMBL/GenBank/DDBJ databases">
        <title>A stable core within a dynamic pangenome in Sulfolobus acidocaldarius.</title>
        <authorList>
            <person name="Anderson R."/>
            <person name="Kouris A."/>
            <person name="Seward C."/>
            <person name="Campbell K."/>
            <person name="Whitaker R."/>
        </authorList>
    </citation>
    <scope>NUCLEOTIDE SEQUENCE [LARGE SCALE GENOMIC DNA]</scope>
    <source>
        <strain evidence="1 4">GG12-C01-09</strain>
        <strain evidence="2 3">NG05B_CO5_07</strain>
    </source>
</reference>
<dbReference type="InterPro" id="IPR017438">
    <property type="entry name" value="ATP-NAD_kinase_N"/>
</dbReference>
<dbReference type="GeneID" id="14551905"/>
<dbReference type="STRING" id="1435377.SUSAZ_06725"/>
<name>A0A0U3H8B0_9CREN</name>
<dbReference type="EMBL" id="CP013695">
    <property type="protein sequence ID" value="ALU31136.1"/>
    <property type="molecule type" value="Genomic_DNA"/>
</dbReference>
<keyword evidence="2" id="KW-0418">Kinase</keyword>
<dbReference type="Proteomes" id="UP000065473">
    <property type="component" value="Chromosome"/>
</dbReference>
<evidence type="ECO:0000313" key="4">
    <source>
        <dbReference type="Proteomes" id="UP000065473"/>
    </source>
</evidence>
<dbReference type="OrthoDB" id="56451at2157"/>
<dbReference type="RefSeq" id="WP_011278238.1">
    <property type="nucleotide sequence ID" value="NZ_BHWZ01000003.1"/>
</dbReference>
<evidence type="ECO:0000313" key="3">
    <source>
        <dbReference type="Proteomes" id="UP000060043"/>
    </source>
</evidence>
<dbReference type="PaxDb" id="1435377-SUSAZ_06725"/>
<sequence length="360" mass="40420">MNETICLLVNPVAGSGGRIGHKGSDDLRFYNPEIHSKMERFLSTVPKQVKFIVPPGIMGEAFLKKHDFKFSVIDIHIDDPTTRQNTIEASRTFLELECTIIVFAGGDGTARDIYSVVKDKKLLLGIPTGVKMHSGIFANTPEDAGHLIRELINKRVEIVDAEILDIDEEQYRKGKYDVKLYGYAKTISFSTYLTPSKTEIYSEQEELNEITDYLLDNVFQNHPDAVFIIGPGSTTKYIIKRLGYETNFLCTDVVIRNKLIGSCVSYNDLLNLTGELKLIVTPIGGQGFLLGRGNQEIGPGVLKRVNKDDIIVISSRRKLQTFECLRIDTGDPEVDKKFLGIYKVIVGYNEFEPIKICNIT</sequence>
<dbReference type="Pfam" id="PF01513">
    <property type="entry name" value="NAD_kinase"/>
    <property type="match status" value="1"/>
</dbReference>
<dbReference type="EMBL" id="CP013694">
    <property type="protein sequence ID" value="ALU30415.1"/>
    <property type="molecule type" value="Genomic_DNA"/>
</dbReference>
<dbReference type="PANTHER" id="PTHR40697:SF2">
    <property type="entry name" value="ATP-NAD KINASE-RELATED"/>
    <property type="match status" value="1"/>
</dbReference>
<keyword evidence="2" id="KW-0808">Transferase</keyword>
<evidence type="ECO:0000313" key="1">
    <source>
        <dbReference type="EMBL" id="ALU30415.1"/>
    </source>
</evidence>
<dbReference type="PANTHER" id="PTHR40697">
    <property type="entry name" value="ACETOIN CATABOLISM PROTEIN X"/>
    <property type="match status" value="1"/>
</dbReference>
<dbReference type="AlphaFoldDB" id="A0A0U3H8B0"/>
<dbReference type="SUPFAM" id="SSF111331">
    <property type="entry name" value="NAD kinase/diacylglycerol kinase-like"/>
    <property type="match status" value="1"/>
</dbReference>
<dbReference type="InterPro" id="IPR011386">
    <property type="entry name" value="Put_ATP-NAD_kin"/>
</dbReference>
<dbReference type="Gene3D" id="3.40.50.10330">
    <property type="entry name" value="Probable inorganic polyphosphate/atp-NAD kinase, domain 1"/>
    <property type="match status" value="1"/>
</dbReference>
<evidence type="ECO:0000313" key="2">
    <source>
        <dbReference type="EMBL" id="ALU31136.1"/>
    </source>
</evidence>
<dbReference type="InterPro" id="IPR039065">
    <property type="entry name" value="AcoX-like"/>
</dbReference>
<dbReference type="OMA" id="NPVAGMG"/>
<dbReference type="Proteomes" id="UP000060043">
    <property type="component" value="Chromosome"/>
</dbReference>
<accession>A0A0U3H8B0</accession>
<dbReference type="InterPro" id="IPR016064">
    <property type="entry name" value="NAD/diacylglycerol_kinase_sf"/>
</dbReference>
<gene>
    <name evidence="1" type="ORF">ATY89_10985</name>
    <name evidence="2" type="ORF">ATZ20_02540</name>
</gene>
<dbReference type="GO" id="GO:0003951">
    <property type="term" value="F:NAD+ kinase activity"/>
    <property type="evidence" value="ECO:0007669"/>
    <property type="project" value="InterPro"/>
</dbReference>
<dbReference type="GO" id="GO:0006741">
    <property type="term" value="P:NADP+ biosynthetic process"/>
    <property type="evidence" value="ECO:0007669"/>
    <property type="project" value="InterPro"/>
</dbReference>
<dbReference type="PIRSF" id="PIRSF016907">
    <property type="entry name" value="Kin_ATP-NAD"/>
    <property type="match status" value="1"/>
</dbReference>
<dbReference type="InterPro" id="IPR002504">
    <property type="entry name" value="NADK"/>
</dbReference>
<dbReference type="Pfam" id="PF20143">
    <property type="entry name" value="NAD_kinase_C"/>
    <property type="match status" value="1"/>
</dbReference>
<proteinExistence type="predicted"/>
<organism evidence="2 3">
    <name type="scientific">Sulfolobus acidocaldarius</name>
    <dbReference type="NCBI Taxonomy" id="2285"/>
    <lineage>
        <taxon>Archaea</taxon>
        <taxon>Thermoproteota</taxon>
        <taxon>Thermoprotei</taxon>
        <taxon>Sulfolobales</taxon>
        <taxon>Sulfolobaceae</taxon>
        <taxon>Sulfolobus</taxon>
    </lineage>
</organism>
<protein>
    <submittedName>
        <fullName evidence="2">ATP-NAD kinase</fullName>
    </submittedName>
</protein>